<accession>A0A5J4WPI2</accession>
<sequence length="1234" mass="134901">MIFALIFAFAVILGKNTKLANVACQWNVSKTQTGDGIKSSVAAALIETCTEYEIEFLDAEHSENLIIQKDYETVIKLSGRDTNGGALDQTVYKPVSQGMIVVNNSIDIRRGIVTIENIEFQFIYQTEYQKTLPEYAAINVYNDKDSYGSNPYPKVTLTHCNFKGFGVTARGVHRSLCVNHAISILIDECSFTDMSGTSSLLFSRVDSVIVRNCLFQDISSSNAIQVSNDSRALNIEITDNTFRRISGTDLGNIQIKIFESTTQKSLKINGNIIDSCSHSRSGGIYLEYSEFGTIELKDNQFINNSFTSTTTTNGNGADAFIYKKQQYGSSTSDGAEILQPLFEGSTSTQFESVVYSLIPYGSGSSNIYGNFSLDVICPDGQPAEPLPLGCGCKPDKTVDECACQFGDLRQVCACDAIGDKRVHCVGVTTPCKEASKTQLNQLTTDVCDCLPVGDPRNALCADSKQCSEATKLQLQELNTDICPCIPVGDPRTSVCTSSRACESATSAQLASVSSDICPCLIRQDPRPEECPPAIPCKQVVSDDTTISGTKSSVAAALSETCIDYDISLLDAEHSENLIIQEDYQTVIKLSGRDTNGGALEQTVYKAVPSQSSYVLIGIDIRRGNITIENIDFQFVEQYDKVAPLTAFISVYNSAADYYSFQHPRPNVTITHCNFKGLGANGKVVGRSLNVYEAVHIVIDGCSFTDMKVGTVVQLTEQRSAIVKNSLFQDLQVSNAINVPDNVITSNVEINDSSFIRVSGTDYGTIKIIIQSSGLQFKVRFNRNIVDSCSNTQTGGIYLQLLNYQTIQFSDNTFISNQYTITSNPSTYPPLGADAVIWKRSDDYYLPTGETYFKRAFAGSASDQSNSVGFYLESTRTGGDKFIGQFSIDSFCTGGTPTVPLPEGCKCKPDKTAQQCACQIGDTRNECVCDVIGDQRTHCVGKTKTCNEASSTELAQVSEDICECIPVGDLRSECQQETTPCSKTSKQDLTNLPINICECQPVGDPRSQCSQSKLCNNPSADLTNIPVSRCPCLSTGDGRAGKSEEGFSCPDYCEKGAATEDCTCDTAKDGYTLSECQQEKECKFNLAQQTKEYCPCLPTQDPRSDKCQYCQKRSATEDCICDTDLPGYTLSECQQEKECKYNLASQTKEDCPCLDTGDPREGNGQCPAYCKKGSIEEDCKCDTNAQGYTVADCEEDKIYPRLDYCKETDVQQVEPNTCKCNYEFSPLVRNGCKEI</sequence>
<protein>
    <recommendedName>
        <fullName evidence="3">Right handed beta helix domain-containing protein</fullName>
    </recommendedName>
</protein>
<dbReference type="AlphaFoldDB" id="A0A5J4WPI2"/>
<dbReference type="Gene3D" id="2.160.20.10">
    <property type="entry name" value="Single-stranded right-handed beta-helix, Pectin lyase-like"/>
    <property type="match status" value="1"/>
</dbReference>
<dbReference type="InterPro" id="IPR012334">
    <property type="entry name" value="Pectin_lyas_fold"/>
</dbReference>
<name>A0A5J4WPI2_9EUKA</name>
<evidence type="ECO:0008006" key="3">
    <source>
        <dbReference type="Google" id="ProtNLM"/>
    </source>
</evidence>
<dbReference type="InterPro" id="IPR011050">
    <property type="entry name" value="Pectin_lyase_fold/virulence"/>
</dbReference>
<dbReference type="Proteomes" id="UP000324800">
    <property type="component" value="Unassembled WGS sequence"/>
</dbReference>
<dbReference type="EMBL" id="SNRW01001277">
    <property type="protein sequence ID" value="KAA6397037.1"/>
    <property type="molecule type" value="Genomic_DNA"/>
</dbReference>
<evidence type="ECO:0000313" key="1">
    <source>
        <dbReference type="EMBL" id="KAA6397037.1"/>
    </source>
</evidence>
<proteinExistence type="predicted"/>
<comment type="caution">
    <text evidence="1">The sequence shown here is derived from an EMBL/GenBank/DDBJ whole genome shotgun (WGS) entry which is preliminary data.</text>
</comment>
<reference evidence="1 2" key="1">
    <citation type="submission" date="2019-03" db="EMBL/GenBank/DDBJ databases">
        <title>Single cell metagenomics reveals metabolic interactions within the superorganism composed of flagellate Streblomastix strix and complex community of Bacteroidetes bacteria on its surface.</title>
        <authorList>
            <person name="Treitli S.C."/>
            <person name="Kolisko M."/>
            <person name="Husnik F."/>
            <person name="Keeling P."/>
            <person name="Hampl V."/>
        </authorList>
    </citation>
    <scope>NUCLEOTIDE SEQUENCE [LARGE SCALE GENOMIC DNA]</scope>
    <source>
        <strain evidence="1">ST1C</strain>
    </source>
</reference>
<gene>
    <name evidence="1" type="ORF">EZS28_007433</name>
</gene>
<evidence type="ECO:0000313" key="2">
    <source>
        <dbReference type="Proteomes" id="UP000324800"/>
    </source>
</evidence>
<organism evidence="1 2">
    <name type="scientific">Streblomastix strix</name>
    <dbReference type="NCBI Taxonomy" id="222440"/>
    <lineage>
        <taxon>Eukaryota</taxon>
        <taxon>Metamonada</taxon>
        <taxon>Preaxostyla</taxon>
        <taxon>Oxymonadida</taxon>
        <taxon>Streblomastigidae</taxon>
        <taxon>Streblomastix</taxon>
    </lineage>
</organism>
<dbReference type="SUPFAM" id="SSF51126">
    <property type="entry name" value="Pectin lyase-like"/>
    <property type="match status" value="2"/>
</dbReference>